<dbReference type="Pfam" id="PF10545">
    <property type="entry name" value="MADF_DNA_bdg"/>
    <property type="match status" value="1"/>
</dbReference>
<dbReference type="PANTHER" id="PTHR21505">
    <property type="entry name" value="MADF DOMAIN-CONTAINING PROTEIN-RELATED"/>
    <property type="match status" value="1"/>
</dbReference>
<gene>
    <name evidence="2" type="ORF">V9T40_006440</name>
</gene>
<evidence type="ECO:0000313" key="3">
    <source>
        <dbReference type="Proteomes" id="UP001367676"/>
    </source>
</evidence>
<evidence type="ECO:0000313" key="2">
    <source>
        <dbReference type="EMBL" id="KAK7598205.1"/>
    </source>
</evidence>
<dbReference type="PROSITE" id="PS51029">
    <property type="entry name" value="MADF"/>
    <property type="match status" value="1"/>
</dbReference>
<dbReference type="PANTHER" id="PTHR21505:SF15">
    <property type="entry name" value="RE18252P"/>
    <property type="match status" value="1"/>
</dbReference>
<reference evidence="2 3" key="1">
    <citation type="submission" date="2024-03" db="EMBL/GenBank/DDBJ databases">
        <title>Adaptation during the transition from Ophiocordyceps entomopathogen to insect associate is accompanied by gene loss and intensified selection.</title>
        <authorList>
            <person name="Ward C.M."/>
            <person name="Onetto C.A."/>
            <person name="Borneman A.R."/>
        </authorList>
    </citation>
    <scope>NUCLEOTIDE SEQUENCE [LARGE SCALE GENOMIC DNA]</scope>
    <source>
        <strain evidence="2">AWRI1</strain>
        <tissue evidence="2">Single Adult Female</tissue>
    </source>
</reference>
<comment type="caution">
    <text evidence="2">The sequence shown here is derived from an EMBL/GenBank/DDBJ whole genome shotgun (WGS) entry which is preliminary data.</text>
</comment>
<evidence type="ECO:0000259" key="1">
    <source>
        <dbReference type="PROSITE" id="PS51029"/>
    </source>
</evidence>
<keyword evidence="3" id="KW-1185">Reference proteome</keyword>
<dbReference type="Proteomes" id="UP001367676">
    <property type="component" value="Unassembled WGS sequence"/>
</dbReference>
<protein>
    <recommendedName>
        <fullName evidence="1">MADF domain-containing protein</fullName>
    </recommendedName>
</protein>
<dbReference type="EMBL" id="JBBCAQ010000014">
    <property type="protein sequence ID" value="KAK7598205.1"/>
    <property type="molecule type" value="Genomic_DNA"/>
</dbReference>
<proteinExistence type="predicted"/>
<dbReference type="InterPro" id="IPR006578">
    <property type="entry name" value="MADF-dom"/>
</dbReference>
<organism evidence="2 3">
    <name type="scientific">Parthenolecanium corni</name>
    <dbReference type="NCBI Taxonomy" id="536013"/>
    <lineage>
        <taxon>Eukaryota</taxon>
        <taxon>Metazoa</taxon>
        <taxon>Ecdysozoa</taxon>
        <taxon>Arthropoda</taxon>
        <taxon>Hexapoda</taxon>
        <taxon>Insecta</taxon>
        <taxon>Pterygota</taxon>
        <taxon>Neoptera</taxon>
        <taxon>Paraneoptera</taxon>
        <taxon>Hemiptera</taxon>
        <taxon>Sternorrhyncha</taxon>
        <taxon>Coccoidea</taxon>
        <taxon>Coccidae</taxon>
        <taxon>Parthenolecanium</taxon>
    </lineage>
</organism>
<accession>A0AAN9Y6M9</accession>
<sequence>MDVVVCQQLEGPPRCLLHTMTSIHSLWPVLWNEENCLQLIDLFRKKSELWDPENPYYTNRSKKHALWKDISSHFLRRADEVKLKFQSLRRTQILRRKMQRIRNVKYKRRDMVDCDGDEILKKQRGNDSDTDSVDNEHISKNYGEQCKQFSSSGKLAKRKTTQMRNSSSSEEVYDIHENAVSALVHDECATFADHVKIKLEKFGHPDRTIIMHKVNNIIFEAEMRKYGHHDNFDSQFESRVNNSKLLNSSPIRVECAWSEPGIRLPKVEFN</sequence>
<dbReference type="AlphaFoldDB" id="A0AAN9Y6M9"/>
<name>A0AAN9Y6M9_9HEMI</name>
<feature type="domain" description="MADF" evidence="1">
    <location>
        <begin position="38"/>
        <end position="120"/>
    </location>
</feature>